<feature type="region of interest" description="Disordered" evidence="1">
    <location>
        <begin position="23"/>
        <end position="43"/>
    </location>
</feature>
<keyword evidence="4" id="KW-1185">Reference proteome</keyword>
<dbReference type="RefSeq" id="WP_278057616.1">
    <property type="nucleotide sequence ID" value="NZ_CP121247.1"/>
</dbReference>
<evidence type="ECO:0000313" key="3">
    <source>
        <dbReference type="EMBL" id="MDP9800219.1"/>
    </source>
</evidence>
<organism evidence="3 4">
    <name type="scientific">Arcanobacterium wilhelmae</name>
    <dbReference type="NCBI Taxonomy" id="1803177"/>
    <lineage>
        <taxon>Bacteria</taxon>
        <taxon>Bacillati</taxon>
        <taxon>Actinomycetota</taxon>
        <taxon>Actinomycetes</taxon>
        <taxon>Actinomycetales</taxon>
        <taxon>Actinomycetaceae</taxon>
        <taxon>Arcanobacterium</taxon>
    </lineage>
</organism>
<proteinExistence type="predicted"/>
<evidence type="ECO:0000313" key="4">
    <source>
        <dbReference type="Proteomes" id="UP001235966"/>
    </source>
</evidence>
<sequence length="260" mass="28700">MENINWDVDIIGDDAVAFELYGDEESSRHDTSSPPNQRMPQLPRAKTPEEIHFEKLVHDALWIQNPLAPNPEKKIRNDAGTCLWSLVIKGVAIEQAKQICDPSSGPSKPPKPAVPSAEAVVKRISERIVEYVVPGEVTWQPAGSAYVNKDVYFAATTKAFTKHVTVAGVGVEMRGEPVSFRWKLGDGREYTTTTPGGPWPHGTAHWAYSQPGTYRPALEVDWRIDVGVAGEWRTLQATTHTQGNQLRVVEAEAVLTRPGD</sequence>
<accession>A0ABT9N936</accession>
<dbReference type="PROSITE" id="PS50093">
    <property type="entry name" value="PKD"/>
    <property type="match status" value="1"/>
</dbReference>
<name>A0ABT9N936_9ACTO</name>
<dbReference type="InterPro" id="IPR000601">
    <property type="entry name" value="PKD_dom"/>
</dbReference>
<evidence type="ECO:0000256" key="1">
    <source>
        <dbReference type="SAM" id="MobiDB-lite"/>
    </source>
</evidence>
<protein>
    <recommendedName>
        <fullName evidence="2">PKD domain-containing protein</fullName>
    </recommendedName>
</protein>
<dbReference type="Proteomes" id="UP001235966">
    <property type="component" value="Unassembled WGS sequence"/>
</dbReference>
<reference evidence="3 4" key="1">
    <citation type="submission" date="2023-07" db="EMBL/GenBank/DDBJ databases">
        <title>Sequencing the genomes of 1000 actinobacteria strains.</title>
        <authorList>
            <person name="Klenk H.-P."/>
        </authorList>
    </citation>
    <scope>NUCLEOTIDE SEQUENCE [LARGE SCALE GENOMIC DNA]</scope>
    <source>
        <strain evidence="3 4">DSM 102162</strain>
    </source>
</reference>
<gene>
    <name evidence="3" type="ORF">J2S49_000295</name>
</gene>
<dbReference type="CDD" id="cd00146">
    <property type="entry name" value="PKD"/>
    <property type="match status" value="1"/>
</dbReference>
<dbReference type="EMBL" id="JAUSQW010000001">
    <property type="protein sequence ID" value="MDP9800219.1"/>
    <property type="molecule type" value="Genomic_DNA"/>
</dbReference>
<comment type="caution">
    <text evidence="3">The sequence shown here is derived from an EMBL/GenBank/DDBJ whole genome shotgun (WGS) entry which is preliminary data.</text>
</comment>
<feature type="domain" description="PKD" evidence="2">
    <location>
        <begin position="175"/>
        <end position="220"/>
    </location>
</feature>
<evidence type="ECO:0000259" key="2">
    <source>
        <dbReference type="PROSITE" id="PS50093"/>
    </source>
</evidence>